<dbReference type="GO" id="GO:0000712">
    <property type="term" value="P:resolution of meiotic recombination intermediates"/>
    <property type="evidence" value="ECO:0007669"/>
    <property type="project" value="TreeGrafter"/>
</dbReference>
<keyword evidence="6" id="KW-0255">Endonuclease</keyword>
<evidence type="ECO:0000313" key="15">
    <source>
        <dbReference type="Ensembl" id="ENSEBUP00000001678.1"/>
    </source>
</evidence>
<dbReference type="PANTHER" id="PTHR21077:SF5">
    <property type="entry name" value="CROSSOVER JUNCTION ENDONUCLEASE MMS4"/>
    <property type="match status" value="1"/>
</dbReference>
<dbReference type="GO" id="GO:0005634">
    <property type="term" value="C:nucleus"/>
    <property type="evidence" value="ECO:0007669"/>
    <property type="project" value="UniProtKB-SubCell"/>
</dbReference>
<proteinExistence type="inferred from homology"/>
<reference evidence="15" key="1">
    <citation type="submission" date="2025-08" db="UniProtKB">
        <authorList>
            <consortium name="Ensembl"/>
        </authorList>
    </citation>
    <scope>IDENTIFICATION</scope>
</reference>
<evidence type="ECO:0000259" key="14">
    <source>
        <dbReference type="SMART" id="SM00891"/>
    </source>
</evidence>
<dbReference type="GeneTree" id="ENSGT00530000063937"/>
<dbReference type="GO" id="GO:0006302">
    <property type="term" value="P:double-strand break repair"/>
    <property type="evidence" value="ECO:0007669"/>
    <property type="project" value="TreeGrafter"/>
</dbReference>
<evidence type="ECO:0000256" key="11">
    <source>
        <dbReference type="ARBA" id="ARBA00023204"/>
    </source>
</evidence>
<keyword evidence="12" id="KW-0539">Nucleus</keyword>
<dbReference type="FunFam" id="1.10.150.670:FF:000002">
    <property type="entry name" value="Crossover junction endonuclease EME1"/>
    <property type="match status" value="1"/>
</dbReference>
<protein>
    <recommendedName>
        <fullName evidence="14">ERCC4 domain-containing protein</fullName>
    </recommendedName>
</protein>
<dbReference type="Proteomes" id="UP000694388">
    <property type="component" value="Unplaced"/>
</dbReference>
<dbReference type="AlphaFoldDB" id="A0A8C4N6R9"/>
<keyword evidence="7" id="KW-0227">DNA damage</keyword>
<evidence type="ECO:0000256" key="5">
    <source>
        <dbReference type="ARBA" id="ARBA00022723"/>
    </source>
</evidence>
<reference evidence="15" key="2">
    <citation type="submission" date="2025-09" db="UniProtKB">
        <authorList>
            <consortium name="Ensembl"/>
        </authorList>
    </citation>
    <scope>IDENTIFICATION</scope>
</reference>
<name>A0A8C4N6R9_EPTBU</name>
<organism evidence="15 16">
    <name type="scientific">Eptatretus burgeri</name>
    <name type="common">Inshore hagfish</name>
    <dbReference type="NCBI Taxonomy" id="7764"/>
    <lineage>
        <taxon>Eukaryota</taxon>
        <taxon>Metazoa</taxon>
        <taxon>Chordata</taxon>
        <taxon>Craniata</taxon>
        <taxon>Vertebrata</taxon>
        <taxon>Cyclostomata</taxon>
        <taxon>Myxini</taxon>
        <taxon>Myxiniformes</taxon>
        <taxon>Myxinidae</taxon>
        <taxon>Eptatretinae</taxon>
        <taxon>Eptatretus</taxon>
    </lineage>
</organism>
<evidence type="ECO:0000256" key="12">
    <source>
        <dbReference type="ARBA" id="ARBA00023242"/>
    </source>
</evidence>
<evidence type="ECO:0000256" key="2">
    <source>
        <dbReference type="ARBA" id="ARBA00004123"/>
    </source>
</evidence>
<keyword evidence="9" id="KW-0460">Magnesium</keyword>
<dbReference type="Ensembl" id="ENSEBUT00000002011.1">
    <property type="protein sequence ID" value="ENSEBUP00000001678.1"/>
    <property type="gene ID" value="ENSEBUG00000001372.1"/>
</dbReference>
<evidence type="ECO:0000256" key="4">
    <source>
        <dbReference type="ARBA" id="ARBA00022722"/>
    </source>
</evidence>
<accession>A0A8C4N6R9</accession>
<keyword evidence="13" id="KW-0469">Meiosis</keyword>
<dbReference type="InterPro" id="IPR033310">
    <property type="entry name" value="Mms4/EME1/EME2"/>
</dbReference>
<comment type="subcellular location">
    <subcellularLocation>
        <location evidence="2">Nucleus</location>
    </subcellularLocation>
</comment>
<dbReference type="GO" id="GO:0003677">
    <property type="term" value="F:DNA binding"/>
    <property type="evidence" value="ECO:0007669"/>
    <property type="project" value="InterPro"/>
</dbReference>
<dbReference type="GO" id="GO:0031573">
    <property type="term" value="P:mitotic intra-S DNA damage checkpoint signaling"/>
    <property type="evidence" value="ECO:0007669"/>
    <property type="project" value="TreeGrafter"/>
</dbReference>
<dbReference type="SMART" id="SM00891">
    <property type="entry name" value="ERCC4"/>
    <property type="match status" value="1"/>
</dbReference>
<evidence type="ECO:0000256" key="7">
    <source>
        <dbReference type="ARBA" id="ARBA00022763"/>
    </source>
</evidence>
<evidence type="ECO:0000256" key="1">
    <source>
        <dbReference type="ARBA" id="ARBA00001946"/>
    </source>
</evidence>
<dbReference type="PANTHER" id="PTHR21077">
    <property type="entry name" value="EME1 PROTEIN"/>
    <property type="match status" value="1"/>
</dbReference>
<evidence type="ECO:0000313" key="16">
    <source>
        <dbReference type="Proteomes" id="UP000694388"/>
    </source>
</evidence>
<dbReference type="GO" id="GO:0031297">
    <property type="term" value="P:replication fork processing"/>
    <property type="evidence" value="ECO:0007669"/>
    <property type="project" value="TreeGrafter"/>
</dbReference>
<evidence type="ECO:0000256" key="13">
    <source>
        <dbReference type="ARBA" id="ARBA00023254"/>
    </source>
</evidence>
<keyword evidence="8" id="KW-0378">Hydrolase</keyword>
<dbReference type="InterPro" id="IPR006166">
    <property type="entry name" value="ERCC4_domain"/>
</dbReference>
<dbReference type="Gene3D" id="1.10.150.670">
    <property type="entry name" value="Crossover junction endonuclease EME1, DNA-binding domain"/>
    <property type="match status" value="1"/>
</dbReference>
<dbReference type="GO" id="GO:0046872">
    <property type="term" value="F:metal ion binding"/>
    <property type="evidence" value="ECO:0007669"/>
    <property type="project" value="UniProtKB-KW"/>
</dbReference>
<keyword evidence="5" id="KW-0479">Metal-binding</keyword>
<evidence type="ECO:0000256" key="8">
    <source>
        <dbReference type="ARBA" id="ARBA00022801"/>
    </source>
</evidence>
<keyword evidence="11" id="KW-0234">DNA repair</keyword>
<evidence type="ECO:0000256" key="6">
    <source>
        <dbReference type="ARBA" id="ARBA00022759"/>
    </source>
</evidence>
<keyword evidence="4" id="KW-0540">Nuclease</keyword>
<keyword evidence="16" id="KW-1185">Reference proteome</keyword>
<comment type="similarity">
    <text evidence="3">Belongs to the EME1/MMS4 family.</text>
</comment>
<evidence type="ECO:0000256" key="9">
    <source>
        <dbReference type="ARBA" id="ARBA00022842"/>
    </source>
</evidence>
<feature type="domain" description="ERCC4" evidence="14">
    <location>
        <begin position="17"/>
        <end position="172"/>
    </location>
</feature>
<dbReference type="GO" id="GO:0048476">
    <property type="term" value="C:Holliday junction resolvase complex"/>
    <property type="evidence" value="ECO:0007669"/>
    <property type="project" value="InterPro"/>
</dbReference>
<dbReference type="Pfam" id="PF21292">
    <property type="entry name" value="EME1-MUS81_C"/>
    <property type="match status" value="1"/>
</dbReference>
<dbReference type="GO" id="GO:0008821">
    <property type="term" value="F:crossover junction DNA endonuclease activity"/>
    <property type="evidence" value="ECO:0007669"/>
    <property type="project" value="TreeGrafter"/>
</dbReference>
<evidence type="ECO:0000256" key="10">
    <source>
        <dbReference type="ARBA" id="ARBA00023172"/>
    </source>
</evidence>
<keyword evidence="10" id="KW-0233">DNA recombination</keyword>
<evidence type="ECO:0000256" key="3">
    <source>
        <dbReference type="ARBA" id="ARBA00005313"/>
    </source>
</evidence>
<dbReference type="InterPro" id="IPR042530">
    <property type="entry name" value="EME1/EME2_C"/>
</dbReference>
<sequence length="227" mass="25173">MSVPSFGATLNEVTRLPALVDVKESTVSFVKCRQTIAGTLTKLQIPARTFVERQVCRSPYPWVLHKNVGIIIGVNNNNNNNNNNDNKDFVISQTTPSTGMMFTFVRRSKEQPAFSFCLEADFAGGVKVESSGKGYLQLWKRQIHQLNRVGPEAASAIVEAYPSPQLLCKAYKSCASEHERADLLTSLMIRRGEGVTATSRRVGSELSRRLHLLLTARDPDLVLDSFS</sequence>
<comment type="cofactor">
    <cofactor evidence="1">
        <name>Mg(2+)</name>
        <dbReference type="ChEBI" id="CHEBI:18420"/>
    </cofactor>
</comment>